<keyword evidence="1" id="KW-0812">Transmembrane</keyword>
<gene>
    <name evidence="2" type="ORF">EZI54_17365</name>
</gene>
<feature type="transmembrane region" description="Helical" evidence="1">
    <location>
        <begin position="113"/>
        <end position="131"/>
    </location>
</feature>
<feature type="transmembrane region" description="Helical" evidence="1">
    <location>
        <begin position="49"/>
        <end position="68"/>
    </location>
</feature>
<dbReference type="Proteomes" id="UP000313645">
    <property type="component" value="Unassembled WGS sequence"/>
</dbReference>
<keyword evidence="1" id="KW-1133">Transmembrane helix</keyword>
<keyword evidence="1" id="KW-0472">Membrane</keyword>
<comment type="caution">
    <text evidence="2">The sequence shown here is derived from an EMBL/GenBank/DDBJ whole genome shotgun (WGS) entry which is preliminary data.</text>
</comment>
<evidence type="ECO:0000313" key="3">
    <source>
        <dbReference type="Proteomes" id="UP000313645"/>
    </source>
</evidence>
<protein>
    <submittedName>
        <fullName evidence="2">DUF4345 domain-containing protein</fullName>
    </submittedName>
</protein>
<keyword evidence="3" id="KW-1185">Reference proteome</keyword>
<feature type="transmembrane region" description="Helical" evidence="1">
    <location>
        <begin position="88"/>
        <end position="106"/>
    </location>
</feature>
<dbReference type="InterPro" id="IPR025597">
    <property type="entry name" value="DUF4345"/>
</dbReference>
<evidence type="ECO:0000256" key="1">
    <source>
        <dbReference type="SAM" id="Phobius"/>
    </source>
</evidence>
<dbReference type="Pfam" id="PF14248">
    <property type="entry name" value="DUF4345"/>
    <property type="match status" value="1"/>
</dbReference>
<organism evidence="2 3">
    <name type="scientific">Marinobacter halodurans</name>
    <dbReference type="NCBI Taxonomy" id="2528979"/>
    <lineage>
        <taxon>Bacteria</taxon>
        <taxon>Pseudomonadati</taxon>
        <taxon>Pseudomonadota</taxon>
        <taxon>Gammaproteobacteria</taxon>
        <taxon>Pseudomonadales</taxon>
        <taxon>Marinobacteraceae</taxon>
        <taxon>Marinobacter</taxon>
    </lineage>
</organism>
<evidence type="ECO:0000313" key="2">
    <source>
        <dbReference type="EMBL" id="TBW51290.1"/>
    </source>
</evidence>
<reference evidence="2 3" key="1">
    <citation type="submission" date="2019-02" db="EMBL/GenBank/DDBJ databases">
        <title>Marinobacter halodurans sp. nov., a marine bacterium isolated from sea tidal flat.</title>
        <authorList>
            <person name="Yoo Y."/>
            <person name="Lee D.W."/>
            <person name="Kim B.S."/>
            <person name="Kim J.-J."/>
        </authorList>
    </citation>
    <scope>NUCLEOTIDE SEQUENCE [LARGE SCALE GENOMIC DNA]</scope>
    <source>
        <strain evidence="2 3">YJ-S3-2</strain>
    </source>
</reference>
<name>A0ABY1ZGN0_9GAMM</name>
<dbReference type="EMBL" id="SJDL01000031">
    <property type="protein sequence ID" value="TBW51290.1"/>
    <property type="molecule type" value="Genomic_DNA"/>
</dbReference>
<accession>A0ABY1ZGN0</accession>
<sequence length="169" mass="17749">MNGWASASWSAGRWSSAWKKYLPVQGTATPPHRAAGSLPVNIKTAFVRLNALIFGLYGAGFIALPAALSGMVTGEIPASATGLTDMRATYGGLSLGVGVLLYVLALKRETLRLGILGVVVLMLCMAGGRSVGLVMDGVASQTMVTYLMLELAMAALAFWMLVRSGAQRR</sequence>
<proteinExistence type="predicted"/>
<feature type="transmembrane region" description="Helical" evidence="1">
    <location>
        <begin position="143"/>
        <end position="162"/>
    </location>
</feature>